<dbReference type="PANTHER" id="PTHR43232:SF2">
    <property type="entry name" value="MOLYBDENUM COFACTOR BIOSYNTHESIS PROTEIN B"/>
    <property type="match status" value="1"/>
</dbReference>
<dbReference type="STRING" id="1423734.FC83_GL003163"/>
<evidence type="ECO:0000256" key="6">
    <source>
        <dbReference type="PIRNR" id="PIRNR006443"/>
    </source>
</evidence>
<dbReference type="GO" id="GO:0006777">
    <property type="term" value="P:Mo-molybdopterin cofactor biosynthetic process"/>
    <property type="evidence" value="ECO:0007669"/>
    <property type="project" value="UniProtKB-UniRule"/>
</dbReference>
<reference evidence="8 9" key="1">
    <citation type="journal article" date="2015" name="Genome Announc.">
        <title>Expanding the biotechnology potential of lactobacilli through comparative genomics of 213 strains and associated genera.</title>
        <authorList>
            <person name="Sun Z."/>
            <person name="Harris H.M."/>
            <person name="McCann A."/>
            <person name="Guo C."/>
            <person name="Argimon S."/>
            <person name="Zhang W."/>
            <person name="Yang X."/>
            <person name="Jeffery I.B."/>
            <person name="Cooney J.C."/>
            <person name="Kagawa T.F."/>
            <person name="Liu W."/>
            <person name="Song Y."/>
            <person name="Salvetti E."/>
            <person name="Wrobel A."/>
            <person name="Rasinkangas P."/>
            <person name="Parkhill J."/>
            <person name="Rea M.C."/>
            <person name="O'Sullivan O."/>
            <person name="Ritari J."/>
            <person name="Douillard F.P."/>
            <person name="Paul Ross R."/>
            <person name="Yang R."/>
            <person name="Briner A.E."/>
            <person name="Felis G.E."/>
            <person name="de Vos W.M."/>
            <person name="Barrangou R."/>
            <person name="Klaenhammer T.R."/>
            <person name="Caufield P.W."/>
            <person name="Cui Y."/>
            <person name="Zhang H."/>
            <person name="O'Toole P.W."/>
        </authorList>
    </citation>
    <scope>NUCLEOTIDE SEQUENCE [LARGE SCALE GENOMIC DNA]</scope>
    <source>
        <strain evidence="8 9">DSM 18527</strain>
    </source>
</reference>
<keyword evidence="5 6" id="KW-0501">Molybdenum cofactor biosynthesis</keyword>
<evidence type="ECO:0000256" key="3">
    <source>
        <dbReference type="ARBA" id="ARBA00006112"/>
    </source>
</evidence>
<proteinExistence type="inferred from homology"/>
<dbReference type="SMART" id="SM00852">
    <property type="entry name" value="MoCF_biosynth"/>
    <property type="match status" value="1"/>
</dbReference>
<dbReference type="PANTHER" id="PTHR43232">
    <property type="entry name" value="MOLYBDENUM COFACTOR BIOSYNTHESIS PROTEIN B"/>
    <property type="match status" value="1"/>
</dbReference>
<dbReference type="InterPro" id="IPR001453">
    <property type="entry name" value="MoaB/Mog_dom"/>
</dbReference>
<dbReference type="PIRSF" id="PIRSF006443">
    <property type="entry name" value="MoaB"/>
    <property type="match status" value="1"/>
</dbReference>
<comment type="pathway">
    <text evidence="2 6">Cofactor biosynthesis; molybdopterin biosynthesis.</text>
</comment>
<dbReference type="Pfam" id="PF00994">
    <property type="entry name" value="MoCF_biosynth"/>
    <property type="match status" value="1"/>
</dbReference>
<keyword evidence="9" id="KW-1185">Reference proteome</keyword>
<dbReference type="SUPFAM" id="SSF53218">
    <property type="entry name" value="Molybdenum cofactor biosynthesis proteins"/>
    <property type="match status" value="1"/>
</dbReference>
<evidence type="ECO:0000256" key="5">
    <source>
        <dbReference type="ARBA" id="ARBA00023150"/>
    </source>
</evidence>
<protein>
    <recommendedName>
        <fullName evidence="4 6">Molybdenum cofactor biosynthesis protein B</fullName>
    </recommendedName>
</protein>
<dbReference type="PATRIC" id="fig|1423734.3.peg.3211"/>
<dbReference type="RefSeq" id="WP_057002681.1">
    <property type="nucleotide sequence ID" value="NZ_AZGA01000057.1"/>
</dbReference>
<comment type="function">
    <text evidence="1 6">May be involved in the biosynthesis of molybdopterin.</text>
</comment>
<name>A0A0R1XYN0_9LACO</name>
<dbReference type="AlphaFoldDB" id="A0A0R1XYN0"/>
<comment type="similarity">
    <text evidence="3 6">Belongs to the MoaB/Mog family.</text>
</comment>
<evidence type="ECO:0000256" key="4">
    <source>
        <dbReference type="ARBA" id="ARBA00015262"/>
    </source>
</evidence>
<dbReference type="UniPathway" id="UPA00344"/>
<evidence type="ECO:0000259" key="7">
    <source>
        <dbReference type="SMART" id="SM00852"/>
    </source>
</evidence>
<evidence type="ECO:0000313" key="8">
    <source>
        <dbReference type="EMBL" id="KRM33083.1"/>
    </source>
</evidence>
<comment type="caution">
    <text evidence="8">The sequence shown here is derived from an EMBL/GenBank/DDBJ whole genome shotgun (WGS) entry which is preliminary data.</text>
</comment>
<dbReference type="Gene3D" id="3.40.980.10">
    <property type="entry name" value="MoaB/Mog-like domain"/>
    <property type="match status" value="1"/>
</dbReference>
<dbReference type="EMBL" id="AZGA01000057">
    <property type="protein sequence ID" value="KRM33083.1"/>
    <property type="molecule type" value="Genomic_DNA"/>
</dbReference>
<dbReference type="PROSITE" id="PS01078">
    <property type="entry name" value="MOCF_BIOSYNTHESIS_1"/>
    <property type="match status" value="1"/>
</dbReference>
<evidence type="ECO:0000256" key="2">
    <source>
        <dbReference type="ARBA" id="ARBA00005046"/>
    </source>
</evidence>
<dbReference type="Proteomes" id="UP000051236">
    <property type="component" value="Unassembled WGS sequence"/>
</dbReference>
<evidence type="ECO:0000313" key="9">
    <source>
        <dbReference type="Proteomes" id="UP000051236"/>
    </source>
</evidence>
<gene>
    <name evidence="8" type="ORF">FC83_GL003163</name>
</gene>
<dbReference type="InterPro" id="IPR012245">
    <property type="entry name" value="MoaB"/>
</dbReference>
<dbReference type="GO" id="GO:0005829">
    <property type="term" value="C:cytosol"/>
    <property type="evidence" value="ECO:0007669"/>
    <property type="project" value="TreeGrafter"/>
</dbReference>
<dbReference type="NCBIfam" id="TIGR00177">
    <property type="entry name" value="molyb_syn"/>
    <property type="match status" value="1"/>
</dbReference>
<evidence type="ECO:0000256" key="1">
    <source>
        <dbReference type="ARBA" id="ARBA00003487"/>
    </source>
</evidence>
<dbReference type="CDD" id="cd00886">
    <property type="entry name" value="MogA_MoaB"/>
    <property type="match status" value="1"/>
</dbReference>
<organism evidence="8 9">
    <name type="scientific">Agrilactobacillus composti DSM 18527 = JCM 14202</name>
    <dbReference type="NCBI Taxonomy" id="1423734"/>
    <lineage>
        <taxon>Bacteria</taxon>
        <taxon>Bacillati</taxon>
        <taxon>Bacillota</taxon>
        <taxon>Bacilli</taxon>
        <taxon>Lactobacillales</taxon>
        <taxon>Lactobacillaceae</taxon>
        <taxon>Agrilactobacillus</taxon>
    </lineage>
</organism>
<dbReference type="InterPro" id="IPR008284">
    <property type="entry name" value="MoCF_biosynth_CS"/>
</dbReference>
<accession>A0A0R1XYN0</accession>
<dbReference type="eggNOG" id="COG0521">
    <property type="taxonomic scope" value="Bacteria"/>
</dbReference>
<sequence length="156" mass="17064">MLNAAILTVSDTRHLNTDKSGQFLADYLTDHDLARVQQRLVVTDDILEIQHGFTTLALTDVDLILTNGGTGIAKRDVTLEALTPLLAEEIPGFGELFRQLSYADIGTHALASRATAGFTHRNQLTFILPGSTKANQLALEQIIVPELAHLLHERAK</sequence>
<dbReference type="InterPro" id="IPR036425">
    <property type="entry name" value="MoaB/Mog-like_dom_sf"/>
</dbReference>
<feature type="domain" description="MoaB/Mog" evidence="7">
    <location>
        <begin position="5"/>
        <end position="150"/>
    </location>
</feature>